<dbReference type="GO" id="GO:0016788">
    <property type="term" value="F:hydrolase activity, acting on ester bonds"/>
    <property type="evidence" value="ECO:0007669"/>
    <property type="project" value="InterPro"/>
</dbReference>
<proteinExistence type="predicted"/>
<evidence type="ECO:0000313" key="2">
    <source>
        <dbReference type="EMBL" id="STY30025.1"/>
    </source>
</evidence>
<dbReference type="Proteomes" id="UP000255297">
    <property type="component" value="Unassembled WGS sequence"/>
</dbReference>
<dbReference type="AlphaFoldDB" id="A0A378LVU9"/>
<feature type="compositionally biased region" description="Polar residues" evidence="1">
    <location>
        <begin position="1"/>
        <end position="10"/>
    </location>
</feature>
<name>A0A378LVU9_9GAMM</name>
<dbReference type="RefSeq" id="WP_051635496.1">
    <property type="nucleotide sequence ID" value="NZ_CAAAIS010000001.1"/>
</dbReference>
<dbReference type="OrthoDB" id="5653504at2"/>
<evidence type="ECO:0000256" key="1">
    <source>
        <dbReference type="SAM" id="MobiDB-lite"/>
    </source>
</evidence>
<dbReference type="STRING" id="1122170.GCA_000701265_00293"/>
<dbReference type="SUPFAM" id="SSF52266">
    <property type="entry name" value="SGNH hydrolase"/>
    <property type="match status" value="1"/>
</dbReference>
<dbReference type="InterPro" id="IPR036514">
    <property type="entry name" value="SGNH_hydro_sf"/>
</dbReference>
<dbReference type="Gene3D" id="3.40.50.1110">
    <property type="entry name" value="SGNH hydrolase"/>
    <property type="match status" value="1"/>
</dbReference>
<reference evidence="2 3" key="1">
    <citation type="submission" date="2018-06" db="EMBL/GenBank/DDBJ databases">
        <authorList>
            <consortium name="Pathogen Informatics"/>
            <person name="Doyle S."/>
        </authorList>
    </citation>
    <scope>NUCLEOTIDE SEQUENCE [LARGE SCALE GENOMIC DNA]</scope>
    <source>
        <strain evidence="2 3">NCTC11532</strain>
    </source>
</reference>
<sequence length="475" mass="52459">MGLVKNSSQAIAPGYPQDTGRVKHVQGNTQKPKKVALLGDSTLDNGYWVDKNKPYSQKTHTVTHQTAVALSHGSESYDIGNFAVDGATTDDLMEPCSLAKVLPIDEDHKGEEVHQLNAVAAWQPDVAVLSVGGNNYREALANTLLREMNTTELLLRITPEKAKLSISQSFEEVKKKILEDYKKIIDELIQNNPQLSRIVLLSQYYPSITKLTPYFIYTGFSHLARAEGKGRDPFTMVEETMNDLYRDILTYAASKEKEIVFVDVTSSLNPLGGNHTMQIEPNEQGSVVMGQLIAGAVNYTFPQHQAEERQTSIVKLSLDTKEQQIRSQILTQEDIHKFSVKKISQFISESRYNHLRLLFSPSSSLMTRFESTFHAMSGNQFDDEFSGLPALGLIDVTLVPILASSLWRVALNEEVHTSLRVMAGTVAAPILLAKMIVSLAVTLALSLPLLGLHAAMSLCSKSDTPPNPAENPLSH</sequence>
<feature type="region of interest" description="Disordered" evidence="1">
    <location>
        <begin position="1"/>
        <end position="30"/>
    </location>
</feature>
<protein>
    <submittedName>
        <fullName evidence="2">GDSL-like Lipase/Acylhydrolase</fullName>
    </submittedName>
</protein>
<keyword evidence="3" id="KW-1185">Reference proteome</keyword>
<organism evidence="2 3">
    <name type="scientific">Legionella wadsworthii</name>
    <dbReference type="NCBI Taxonomy" id="28088"/>
    <lineage>
        <taxon>Bacteria</taxon>
        <taxon>Pseudomonadati</taxon>
        <taxon>Pseudomonadota</taxon>
        <taxon>Gammaproteobacteria</taxon>
        <taxon>Legionellales</taxon>
        <taxon>Legionellaceae</taxon>
        <taxon>Legionella</taxon>
    </lineage>
</organism>
<dbReference type="EMBL" id="UGPB01000001">
    <property type="protein sequence ID" value="STY30025.1"/>
    <property type="molecule type" value="Genomic_DNA"/>
</dbReference>
<evidence type="ECO:0000313" key="3">
    <source>
        <dbReference type="Proteomes" id="UP000255297"/>
    </source>
</evidence>
<dbReference type="InterPro" id="IPR001087">
    <property type="entry name" value="GDSL"/>
</dbReference>
<keyword evidence="2" id="KW-0378">Hydrolase</keyword>
<gene>
    <name evidence="2" type="ORF">NCTC11532_02194</name>
</gene>
<accession>A0A378LVU9</accession>
<dbReference type="Pfam" id="PF00657">
    <property type="entry name" value="Lipase_GDSL"/>
    <property type="match status" value="1"/>
</dbReference>
<dbReference type="CDD" id="cd00229">
    <property type="entry name" value="SGNH_hydrolase"/>
    <property type="match status" value="1"/>
</dbReference>